<protein>
    <recommendedName>
        <fullName evidence="2">PWWP domain-containing protein</fullName>
    </recommendedName>
</protein>
<sequence>MLCCGGRVEHHWTSGASLHQIPLSISFEMPSSLRFLLAFIRNVELHYQLINLSLELINFYQLRVEKDKEAVGGAEYKTLMEISGDPGGGCSVDGVRVLEEDKGLVGGTQMEDVNRVMDVKEGGDSKMDDKVSGVSVELNVDVNTEGVRGAFRKSRVEERPTGDNGRGSWEVMELVGRVLDGNFGIEKVEGDFKPFGDETRSNLLVDLNVKSSVIGEAVSVSEFGNKGTGIDNILDKQKLDLQEEGAGLSGGAVSGNEIGNNGMGVDKILGEQNLDLHGEGTGLNGKQTVVINEQVPDVNSRNAERDNEKPGLLIPKTRGEGSDLNGKVNLVCEHVSDVNFRNAEGYDGKPVLLMPKTRGEECITEMEGEYCASDLVWGKVKSHPWWPGQVFEPSAASENAIKYFKKDSYLLAYFGDQTFAWNEVSKIKPFRIHFSQMEKQSSSIAFHHAVDCALKETSRRVELGLSCSCLIEEARNNIKTHVVSNAGIREESSRRDDRDNVSSAATFLPAELVRYLKVLAEAPKCTTDKLEFVIAKAQLLAFNRWKGHYQLPDLQEFGGLMEDDFHVTVMGDKRDSPEMMERALPGSKVTRQSKRRKSIPQDGSSRKRKHLSSDDKWPNEKEKCESDLISLNSSRLPNGEKKSGRKASKKTGTSGVKRKHVDSISSNSNVEGRKRLLPPNDKVLLQPNSYLRVGERVCRAMKSGDGSSTLSVSKSGGKRATGVLLGLTPCSGKPQSEKLVPAECPPPHEIFSILCMAAKDPMKKSGLLTSTVSMFCEFRNSTCLENDKTQNHQKHAGEHEEKLLSALETADISGFDGINDSYWTDRIIQSDPEEKMIFEPKIPTPQVASAAETEAIVGMSAISDNKQERDAVILDLETDSLAGLVNEKSQKYSPTALILNFTNLESIPSLANLNEIFSRYGPLNESETVVLSKSKRAKVIFKSRVDAEAAFSGTGKFSIFGPSLVSYKLNYSPTPRKAPTTSKRNRKQTSMKDGAL</sequence>
<feature type="region of interest" description="Disordered" evidence="1">
    <location>
        <begin position="972"/>
        <end position="996"/>
    </location>
</feature>
<organism evidence="3 4">
    <name type="scientific">Fraxinus pennsylvanica</name>
    <dbReference type="NCBI Taxonomy" id="56036"/>
    <lineage>
        <taxon>Eukaryota</taxon>
        <taxon>Viridiplantae</taxon>
        <taxon>Streptophyta</taxon>
        <taxon>Embryophyta</taxon>
        <taxon>Tracheophyta</taxon>
        <taxon>Spermatophyta</taxon>
        <taxon>Magnoliopsida</taxon>
        <taxon>eudicotyledons</taxon>
        <taxon>Gunneridae</taxon>
        <taxon>Pentapetalae</taxon>
        <taxon>asterids</taxon>
        <taxon>lamiids</taxon>
        <taxon>Lamiales</taxon>
        <taxon>Oleaceae</taxon>
        <taxon>Oleeae</taxon>
        <taxon>Fraxinus</taxon>
    </lineage>
</organism>
<dbReference type="AlphaFoldDB" id="A0AAD2ECQ9"/>
<reference evidence="3" key="1">
    <citation type="submission" date="2023-05" db="EMBL/GenBank/DDBJ databases">
        <authorList>
            <person name="Huff M."/>
        </authorList>
    </citation>
    <scope>NUCLEOTIDE SEQUENCE</scope>
</reference>
<dbReference type="InterPro" id="IPR000313">
    <property type="entry name" value="PWWP_dom"/>
</dbReference>
<keyword evidence="4" id="KW-1185">Reference proteome</keyword>
<feature type="domain" description="PWWP" evidence="2">
    <location>
        <begin position="372"/>
        <end position="433"/>
    </location>
</feature>
<feature type="region of interest" description="Disordered" evidence="1">
    <location>
        <begin position="571"/>
        <end position="681"/>
    </location>
</feature>
<dbReference type="PANTHER" id="PTHR42851">
    <property type="entry name" value="ALDOLASE-RELATED"/>
    <property type="match status" value="1"/>
</dbReference>
<feature type="region of interest" description="Disordered" evidence="1">
    <location>
        <begin position="299"/>
        <end position="318"/>
    </location>
</feature>
<dbReference type="Gene3D" id="2.30.30.140">
    <property type="match status" value="1"/>
</dbReference>
<feature type="compositionally biased region" description="Basic and acidic residues" evidence="1">
    <location>
        <begin position="611"/>
        <end position="626"/>
    </location>
</feature>
<dbReference type="CDD" id="cd05162">
    <property type="entry name" value="PWWP"/>
    <property type="match status" value="1"/>
</dbReference>
<evidence type="ECO:0000259" key="2">
    <source>
        <dbReference type="PROSITE" id="PS50812"/>
    </source>
</evidence>
<dbReference type="SMART" id="SM00293">
    <property type="entry name" value="PWWP"/>
    <property type="match status" value="1"/>
</dbReference>
<evidence type="ECO:0000313" key="3">
    <source>
        <dbReference type="EMBL" id="CAI9783206.1"/>
    </source>
</evidence>
<dbReference type="InterPro" id="IPR053063">
    <property type="entry name" value="PWWP_domain_containing_PDP"/>
</dbReference>
<dbReference type="SUPFAM" id="SSF63748">
    <property type="entry name" value="Tudor/PWWP/MBT"/>
    <property type="match status" value="1"/>
</dbReference>
<dbReference type="Pfam" id="PF00855">
    <property type="entry name" value="PWWP"/>
    <property type="match status" value="1"/>
</dbReference>
<dbReference type="Proteomes" id="UP000834106">
    <property type="component" value="Chromosome 19"/>
</dbReference>
<proteinExistence type="predicted"/>
<evidence type="ECO:0000313" key="4">
    <source>
        <dbReference type="Proteomes" id="UP000834106"/>
    </source>
</evidence>
<dbReference type="PROSITE" id="PS50812">
    <property type="entry name" value="PWWP"/>
    <property type="match status" value="1"/>
</dbReference>
<gene>
    <name evidence="3" type="ORF">FPE_LOCUS30636</name>
</gene>
<name>A0AAD2ECQ9_9LAMI</name>
<accession>A0AAD2ECQ9</accession>
<feature type="compositionally biased region" description="Basic and acidic residues" evidence="1">
    <location>
        <begin position="571"/>
        <end position="581"/>
    </location>
</feature>
<dbReference type="EMBL" id="OU503054">
    <property type="protein sequence ID" value="CAI9783206.1"/>
    <property type="molecule type" value="Genomic_DNA"/>
</dbReference>
<dbReference type="PANTHER" id="PTHR42851:SF19">
    <property type="entry name" value="PWWP DOMAIN-CONTAINING PROTEIN 2-RELATED"/>
    <property type="match status" value="1"/>
</dbReference>
<evidence type="ECO:0000256" key="1">
    <source>
        <dbReference type="SAM" id="MobiDB-lite"/>
    </source>
</evidence>